<dbReference type="OrthoDB" id="21828at2"/>
<evidence type="ECO:0000256" key="8">
    <source>
        <dbReference type="SAM" id="Phobius"/>
    </source>
</evidence>
<evidence type="ECO:0000256" key="4">
    <source>
        <dbReference type="ARBA" id="ARBA00022692"/>
    </source>
</evidence>
<keyword evidence="4 7" id="KW-0812">Transmembrane</keyword>
<dbReference type="PANTHER" id="PTHR30561">
    <property type="entry name" value="SMR FAMILY PROTON-DEPENDENT DRUG EFFLUX TRANSPORTER SUGE"/>
    <property type="match status" value="1"/>
</dbReference>
<keyword evidence="5 8" id="KW-1133">Transmembrane helix</keyword>
<evidence type="ECO:0000313" key="10">
    <source>
        <dbReference type="Proteomes" id="UP000050430"/>
    </source>
</evidence>
<dbReference type="Proteomes" id="UP000050430">
    <property type="component" value="Unassembled WGS sequence"/>
</dbReference>
<dbReference type="Gene3D" id="1.10.3730.20">
    <property type="match status" value="1"/>
</dbReference>
<dbReference type="GO" id="GO:0005886">
    <property type="term" value="C:plasma membrane"/>
    <property type="evidence" value="ECO:0007669"/>
    <property type="project" value="UniProtKB-SubCell"/>
</dbReference>
<dbReference type="InterPro" id="IPR045324">
    <property type="entry name" value="Small_multidrug_res"/>
</dbReference>
<comment type="similarity">
    <text evidence="7">Belongs to the drug/metabolite transporter (DMT) superfamily. Small multidrug resistance (SMR) (TC 2.A.7.1) family.</text>
</comment>
<dbReference type="PANTHER" id="PTHR30561:SF1">
    <property type="entry name" value="MULTIDRUG TRANSPORTER EMRE"/>
    <property type="match status" value="1"/>
</dbReference>
<keyword evidence="3" id="KW-1003">Cell membrane</keyword>
<dbReference type="STRING" id="229920.ADM99_11545"/>
<feature type="transmembrane region" description="Helical" evidence="8">
    <location>
        <begin position="85"/>
        <end position="103"/>
    </location>
</feature>
<evidence type="ECO:0000256" key="3">
    <source>
        <dbReference type="ARBA" id="ARBA00022475"/>
    </source>
</evidence>
<evidence type="ECO:0000256" key="6">
    <source>
        <dbReference type="ARBA" id="ARBA00023136"/>
    </source>
</evidence>
<comment type="caution">
    <text evidence="9">The sequence shown here is derived from an EMBL/GenBank/DDBJ whole genome shotgun (WGS) entry which is preliminary data.</text>
</comment>
<reference evidence="9 10" key="1">
    <citation type="submission" date="2015-07" db="EMBL/GenBank/DDBJ databases">
        <title>Genome sequence of Leptolinea tardivitalis DSM 16556.</title>
        <authorList>
            <person name="Hemp J."/>
            <person name="Ward L.M."/>
            <person name="Pace L.A."/>
            <person name="Fischer W.W."/>
        </authorList>
    </citation>
    <scope>NUCLEOTIDE SEQUENCE [LARGE SCALE GENOMIC DNA]</scope>
    <source>
        <strain evidence="9 10">YMTK-2</strain>
    </source>
</reference>
<evidence type="ECO:0000256" key="2">
    <source>
        <dbReference type="ARBA" id="ARBA00022448"/>
    </source>
</evidence>
<evidence type="ECO:0000256" key="7">
    <source>
        <dbReference type="RuleBase" id="RU003942"/>
    </source>
</evidence>
<sequence>MLNWALLIVAIAFEVAGTTSMKLSRGFTRLLPTLLMFIFYGCGLTMMNLVIRRMDLSLVYAVWSGLGTAAIALIGILWFHEPATALRIVSIILIILGVVGLNLRP</sequence>
<dbReference type="RefSeq" id="WP_062423449.1">
    <property type="nucleotide sequence ID" value="NZ_BBYA01000015.1"/>
</dbReference>
<name>A0A0P6XJB7_9CHLR</name>
<keyword evidence="10" id="KW-1185">Reference proteome</keyword>
<keyword evidence="6 8" id="KW-0472">Membrane</keyword>
<comment type="subcellular location">
    <subcellularLocation>
        <location evidence="1 7">Cell membrane</location>
        <topology evidence="1 7">Multi-pass membrane protein</topology>
    </subcellularLocation>
</comment>
<dbReference type="GO" id="GO:0022857">
    <property type="term" value="F:transmembrane transporter activity"/>
    <property type="evidence" value="ECO:0007669"/>
    <property type="project" value="InterPro"/>
</dbReference>
<dbReference type="Pfam" id="PF00893">
    <property type="entry name" value="Multi_Drug_Res"/>
    <property type="match status" value="1"/>
</dbReference>
<evidence type="ECO:0000256" key="5">
    <source>
        <dbReference type="ARBA" id="ARBA00022989"/>
    </source>
</evidence>
<proteinExistence type="inferred from homology"/>
<dbReference type="EMBL" id="LGCK01000011">
    <property type="protein sequence ID" value="KPL71325.1"/>
    <property type="molecule type" value="Genomic_DNA"/>
</dbReference>
<accession>A0A0P6XJB7</accession>
<dbReference type="InterPro" id="IPR000390">
    <property type="entry name" value="Small_drug/metabolite_transptr"/>
</dbReference>
<evidence type="ECO:0000256" key="1">
    <source>
        <dbReference type="ARBA" id="ARBA00004651"/>
    </source>
</evidence>
<protein>
    <submittedName>
        <fullName evidence="9">Membrane protein</fullName>
    </submittedName>
</protein>
<dbReference type="PATRIC" id="fig|229920.5.peg.3516"/>
<dbReference type="FunFam" id="1.10.3730.20:FF:000001">
    <property type="entry name" value="Quaternary ammonium compound resistance transporter SugE"/>
    <property type="match status" value="1"/>
</dbReference>
<evidence type="ECO:0000313" key="9">
    <source>
        <dbReference type="EMBL" id="KPL71325.1"/>
    </source>
</evidence>
<dbReference type="SUPFAM" id="SSF103481">
    <property type="entry name" value="Multidrug resistance efflux transporter EmrE"/>
    <property type="match status" value="1"/>
</dbReference>
<dbReference type="InterPro" id="IPR037185">
    <property type="entry name" value="EmrE-like"/>
</dbReference>
<feature type="transmembrane region" description="Helical" evidence="8">
    <location>
        <begin position="58"/>
        <end position="79"/>
    </location>
</feature>
<feature type="transmembrane region" description="Helical" evidence="8">
    <location>
        <begin position="33"/>
        <end position="51"/>
    </location>
</feature>
<keyword evidence="2" id="KW-0813">Transport</keyword>
<gene>
    <name evidence="9" type="ORF">ADM99_11545</name>
</gene>
<dbReference type="AlphaFoldDB" id="A0A0P6XJB7"/>
<organism evidence="9 10">
    <name type="scientific">Leptolinea tardivitalis</name>
    <dbReference type="NCBI Taxonomy" id="229920"/>
    <lineage>
        <taxon>Bacteria</taxon>
        <taxon>Bacillati</taxon>
        <taxon>Chloroflexota</taxon>
        <taxon>Anaerolineae</taxon>
        <taxon>Anaerolineales</taxon>
        <taxon>Anaerolineaceae</taxon>
        <taxon>Leptolinea</taxon>
    </lineage>
</organism>